<keyword evidence="2" id="KW-1185">Reference proteome</keyword>
<name>A0ACB7WKR8_DIOAL</name>
<evidence type="ECO:0000313" key="2">
    <source>
        <dbReference type="Proteomes" id="UP000827976"/>
    </source>
</evidence>
<comment type="caution">
    <text evidence="1">The sequence shown here is derived from an EMBL/GenBank/DDBJ whole genome shotgun (WGS) entry which is preliminary data.</text>
</comment>
<reference evidence="2" key="1">
    <citation type="journal article" date="2022" name="Nat. Commun.">
        <title>Chromosome evolution and the genetic basis of agronomically important traits in greater yam.</title>
        <authorList>
            <person name="Bredeson J.V."/>
            <person name="Lyons J.B."/>
            <person name="Oniyinde I.O."/>
            <person name="Okereke N.R."/>
            <person name="Kolade O."/>
            <person name="Nnabue I."/>
            <person name="Nwadili C.O."/>
            <person name="Hribova E."/>
            <person name="Parker M."/>
            <person name="Nwogha J."/>
            <person name="Shu S."/>
            <person name="Carlson J."/>
            <person name="Kariba R."/>
            <person name="Muthemba S."/>
            <person name="Knop K."/>
            <person name="Barton G.J."/>
            <person name="Sherwood A.V."/>
            <person name="Lopez-Montes A."/>
            <person name="Asiedu R."/>
            <person name="Jamnadass R."/>
            <person name="Muchugi A."/>
            <person name="Goodstein D."/>
            <person name="Egesi C.N."/>
            <person name="Featherston J."/>
            <person name="Asfaw A."/>
            <person name="Simpson G.G."/>
            <person name="Dolezel J."/>
            <person name="Hendre P.S."/>
            <person name="Van Deynze A."/>
            <person name="Kumar P.L."/>
            <person name="Obidiegwu J.E."/>
            <person name="Bhattacharjee R."/>
            <person name="Rokhsar D.S."/>
        </authorList>
    </citation>
    <scope>NUCLEOTIDE SEQUENCE [LARGE SCALE GENOMIC DNA]</scope>
    <source>
        <strain evidence="2">cv. TDa95/00328</strain>
    </source>
</reference>
<organism evidence="1 2">
    <name type="scientific">Dioscorea alata</name>
    <name type="common">Purple yam</name>
    <dbReference type="NCBI Taxonomy" id="55571"/>
    <lineage>
        <taxon>Eukaryota</taxon>
        <taxon>Viridiplantae</taxon>
        <taxon>Streptophyta</taxon>
        <taxon>Embryophyta</taxon>
        <taxon>Tracheophyta</taxon>
        <taxon>Spermatophyta</taxon>
        <taxon>Magnoliopsida</taxon>
        <taxon>Liliopsida</taxon>
        <taxon>Dioscoreales</taxon>
        <taxon>Dioscoreaceae</taxon>
        <taxon>Dioscorea</taxon>
    </lineage>
</organism>
<protein>
    <submittedName>
        <fullName evidence="1">Cystatin protein</fullName>
    </submittedName>
</protein>
<gene>
    <name evidence="1" type="ORF">IHE45_03G045300</name>
</gene>
<dbReference type="Proteomes" id="UP000827976">
    <property type="component" value="Chromosome 3"/>
</dbReference>
<proteinExistence type="predicted"/>
<accession>A0ACB7WKR8</accession>
<sequence>MATTQGINGTEIIKNIDNYIVYLAKFAVEEHNRKENAHLAFSKVVKATIDPVVEGVLYYITLEASNLGVLQLWQAKVWVKESTGYIELQDFHHVVELKSVNTNDSTDPFVVEFAEFAVREYNRQESANLEFVRVLTARTEQVLDGNLYYITLEARNGELILAYDAIVWAKASNTYPWLELVDFKPLFNES</sequence>
<dbReference type="EMBL" id="CM037013">
    <property type="protein sequence ID" value="KAH7688652.1"/>
    <property type="molecule type" value="Genomic_DNA"/>
</dbReference>
<evidence type="ECO:0000313" key="1">
    <source>
        <dbReference type="EMBL" id="KAH7688652.1"/>
    </source>
</evidence>